<dbReference type="RefSeq" id="XP_022464795.1">
    <property type="nucleotide sequence ID" value="XM_022608283.1"/>
</dbReference>
<dbReference type="InterPro" id="IPR006357">
    <property type="entry name" value="HAD-SF_hydro_IIA"/>
</dbReference>
<dbReference type="PIRSF" id="PIRSF000915">
    <property type="entry name" value="PGP-type_phosphatase"/>
    <property type="match status" value="1"/>
</dbReference>
<feature type="binding site" evidence="3">
    <location>
        <position position="224"/>
    </location>
    <ligand>
        <name>substrate</name>
    </ligand>
</feature>
<evidence type="ECO:0000256" key="2">
    <source>
        <dbReference type="PIRSR" id="PIRSR000915-1"/>
    </source>
</evidence>
<feature type="binding site" evidence="4">
    <location>
        <position position="28"/>
    </location>
    <ligand>
        <name>Mg(2+)</name>
        <dbReference type="ChEBI" id="CHEBI:18420"/>
    </ligand>
</feature>
<dbReference type="AlphaFoldDB" id="J7S6S9"/>
<evidence type="ECO:0000256" key="4">
    <source>
        <dbReference type="PIRSR" id="PIRSR000915-3"/>
    </source>
</evidence>
<dbReference type="Pfam" id="PF13344">
    <property type="entry name" value="Hydrolase_6"/>
    <property type="match status" value="1"/>
</dbReference>
<dbReference type="SUPFAM" id="SSF56784">
    <property type="entry name" value="HAD-like"/>
    <property type="match status" value="1"/>
</dbReference>
<proteinExistence type="predicted"/>
<dbReference type="GO" id="GO:0005737">
    <property type="term" value="C:cytoplasm"/>
    <property type="evidence" value="ECO:0007669"/>
    <property type="project" value="TreeGrafter"/>
</dbReference>
<dbReference type="KEGG" id="kng:KNAG_0E02900"/>
<dbReference type="GO" id="GO:0005975">
    <property type="term" value="P:carbohydrate metabolic process"/>
    <property type="evidence" value="ECO:0007669"/>
    <property type="project" value="EnsemblFungi"/>
</dbReference>
<dbReference type="PANTHER" id="PTHR19288:SF46">
    <property type="entry name" value="HALOACID DEHALOGENASE-LIKE HYDROLASE DOMAIN-CONTAINING PROTEIN 2"/>
    <property type="match status" value="1"/>
</dbReference>
<dbReference type="HOGENOM" id="CLU_043473_0_0_1"/>
<reference evidence="6" key="2">
    <citation type="submission" date="2012-08" db="EMBL/GenBank/DDBJ databases">
        <title>Genome sequence of Kazachstania naganishii.</title>
        <authorList>
            <person name="Gordon J.L."/>
            <person name="Armisen D."/>
            <person name="Proux-Wera E."/>
            <person name="OhEigeartaigh S.S."/>
            <person name="Byrne K.P."/>
            <person name="Wolfe K.H."/>
        </authorList>
    </citation>
    <scope>NUCLEOTIDE SEQUENCE [LARGE SCALE GENOMIC DNA]</scope>
    <source>
        <strain evidence="6">ATCC MYA-139 / BCRC 22969 / CBS 8797 / CCRC 22969 / KCTC 17520 / NBRC 10181 / NCYC 3082</strain>
    </source>
</reference>
<name>J7S6S9_HUIN7</name>
<dbReference type="EC" id="3.1.3.41" evidence="1"/>
<organism evidence="5 6">
    <name type="scientific">Huiozyma naganishii (strain ATCC MYA-139 / BCRC 22969 / CBS 8797 / KCTC 17520 / NBRC 10181 / NCYC 3082 / Yp74L-3)</name>
    <name type="common">Yeast</name>
    <name type="synonym">Kazachstania naganishii</name>
    <dbReference type="NCBI Taxonomy" id="1071383"/>
    <lineage>
        <taxon>Eukaryota</taxon>
        <taxon>Fungi</taxon>
        <taxon>Dikarya</taxon>
        <taxon>Ascomycota</taxon>
        <taxon>Saccharomycotina</taxon>
        <taxon>Saccharomycetes</taxon>
        <taxon>Saccharomycetales</taxon>
        <taxon>Saccharomycetaceae</taxon>
        <taxon>Huiozyma</taxon>
    </lineage>
</organism>
<feature type="active site" description="Proton donor" evidence="2">
    <location>
        <position position="28"/>
    </location>
</feature>
<gene>
    <name evidence="5" type="primary">KNAG0E02900</name>
    <name evidence="5" type="ordered locus">KNAG_0E02900</name>
</gene>
<keyword evidence="4" id="KW-0460">Magnesium</keyword>
<accession>J7S6S9</accession>
<dbReference type="OrthoDB" id="413953at2759"/>
<reference evidence="5 6" key="1">
    <citation type="journal article" date="2011" name="Proc. Natl. Acad. Sci. U.S.A.">
        <title>Evolutionary erosion of yeast sex chromosomes by mating-type switching accidents.</title>
        <authorList>
            <person name="Gordon J.L."/>
            <person name="Armisen D."/>
            <person name="Proux-Wera E."/>
            <person name="Oheigeartaigh S.S."/>
            <person name="Byrne K.P."/>
            <person name="Wolfe K.H."/>
        </authorList>
    </citation>
    <scope>NUCLEOTIDE SEQUENCE [LARGE SCALE GENOMIC DNA]</scope>
    <source>
        <strain evidence="6">ATCC MYA-139 / BCRC 22969 / CBS 8797 / CCRC 22969 / KCTC 17520 / NBRC 10181 / NCYC 3082</strain>
    </source>
</reference>
<dbReference type="Pfam" id="PF13242">
    <property type="entry name" value="Hydrolase_like"/>
    <property type="match status" value="1"/>
</dbReference>
<dbReference type="eggNOG" id="KOG2882">
    <property type="taxonomic scope" value="Eukaryota"/>
</dbReference>
<dbReference type="Gene3D" id="3.40.50.1000">
    <property type="entry name" value="HAD superfamily/HAD-like"/>
    <property type="match status" value="2"/>
</dbReference>
<evidence type="ECO:0000313" key="6">
    <source>
        <dbReference type="Proteomes" id="UP000006310"/>
    </source>
</evidence>
<dbReference type="EMBL" id="HE978318">
    <property type="protein sequence ID" value="CCK70549.1"/>
    <property type="molecule type" value="Genomic_DNA"/>
</dbReference>
<keyword evidence="6" id="KW-1185">Reference proteome</keyword>
<protein>
    <recommendedName>
        <fullName evidence="1">4-nitrophenylphosphatase</fullName>
        <shortName evidence="1">PNPPase</shortName>
        <ecNumber evidence="1">3.1.3.41</ecNumber>
    </recommendedName>
</protein>
<dbReference type="OMA" id="PPMHRET"/>
<comment type="catalytic activity">
    <reaction evidence="1">
        <text>4-nitrophenyl phosphate + H2O = 4-nitrophenol + phosphate + H(+)</text>
        <dbReference type="Rhea" id="RHEA:21664"/>
        <dbReference type="ChEBI" id="CHEBI:15377"/>
        <dbReference type="ChEBI" id="CHEBI:15378"/>
        <dbReference type="ChEBI" id="CHEBI:43474"/>
        <dbReference type="ChEBI" id="CHEBI:57917"/>
        <dbReference type="ChEBI" id="CHEBI:61146"/>
        <dbReference type="EC" id="3.1.3.41"/>
    </reaction>
</comment>
<dbReference type="GO" id="GO:0004035">
    <property type="term" value="F:alkaline phosphatase activity"/>
    <property type="evidence" value="ECO:0007669"/>
    <property type="project" value="EnsemblFungi"/>
</dbReference>
<feature type="binding site" evidence="4">
    <location>
        <position position="26"/>
    </location>
    <ligand>
        <name>Mg(2+)</name>
        <dbReference type="ChEBI" id="CHEBI:18420"/>
    </ligand>
</feature>
<feature type="binding site" evidence="4">
    <location>
        <position position="249"/>
    </location>
    <ligand>
        <name>Mg(2+)</name>
        <dbReference type="ChEBI" id="CHEBI:18420"/>
    </ligand>
</feature>
<evidence type="ECO:0000256" key="1">
    <source>
        <dbReference type="PIRNR" id="PIRNR000915"/>
    </source>
</evidence>
<dbReference type="InterPro" id="IPR036412">
    <property type="entry name" value="HAD-like_sf"/>
</dbReference>
<dbReference type="GO" id="GO:0004721">
    <property type="term" value="F:phosphoprotein phosphatase activity"/>
    <property type="evidence" value="ECO:0007669"/>
    <property type="project" value="EnsemblFungi"/>
</dbReference>
<dbReference type="STRING" id="1071383.J7S6S9"/>
<dbReference type="GO" id="GO:0046872">
    <property type="term" value="F:metal ion binding"/>
    <property type="evidence" value="ECO:0007669"/>
    <property type="project" value="UniProtKB-KW"/>
</dbReference>
<feature type="active site" description="Nucleophile" evidence="2">
    <location>
        <position position="26"/>
    </location>
</feature>
<dbReference type="Proteomes" id="UP000006310">
    <property type="component" value="Chromosome 5"/>
</dbReference>
<evidence type="ECO:0000313" key="5">
    <source>
        <dbReference type="EMBL" id="CCK70549.1"/>
    </source>
</evidence>
<comment type="cofactor">
    <cofactor evidence="4">
        <name>Mg(2+)</name>
        <dbReference type="ChEBI" id="CHEBI:18420"/>
    </cofactor>
    <text evidence="4">Divalent metal ions. Mg(2+) is the most effective.</text>
</comment>
<dbReference type="GeneID" id="34526249"/>
<evidence type="ECO:0000256" key="3">
    <source>
        <dbReference type="PIRSR" id="PIRSR000915-2"/>
    </source>
</evidence>
<dbReference type="PANTHER" id="PTHR19288">
    <property type="entry name" value="4-NITROPHENYLPHOSPHATASE-RELATED"/>
    <property type="match status" value="1"/>
</dbReference>
<keyword evidence="4" id="KW-0479">Metal-binding</keyword>
<dbReference type="InterPro" id="IPR023214">
    <property type="entry name" value="HAD_sf"/>
</dbReference>
<keyword evidence="1" id="KW-0378">Hydrolase</keyword>
<sequence>MSEPIEINSSEVAVKFLDQFDNFLFDCDGVLWLGTHLLPHTVEFLDLLKALGKKVYYVTNNSTKSRKDYTKKFASFGINVEEEQIFTSGSASALYVRDSLKLVPGKDKVWVFGESGIGAELNKLGYEALGGADPLLNEPSTRLSRPCQWTGSCCACRRCGARHEGQLPQTRGHAAVLATRGHRFVCWDQRGLHFPPKGAHLARCRVDDRVPCLFLGRRPAYCGKPNMNMLNTIVNSQRLDKTRTCMVGDRLNTDVRFGVEGGLAGTLLVLSGIETAERALAVTEEYPRPHYYAAKLGDIYEMYQKSKKA</sequence>
<dbReference type="GO" id="GO:0008967">
    <property type="term" value="F:phosphoglycolate phosphatase activity"/>
    <property type="evidence" value="ECO:0007669"/>
    <property type="project" value="EnsemblFungi"/>
</dbReference>